<evidence type="ECO:0000256" key="2">
    <source>
        <dbReference type="ARBA" id="ARBA00022771"/>
    </source>
</evidence>
<evidence type="ECO:0000256" key="4">
    <source>
        <dbReference type="ARBA" id="ARBA00023015"/>
    </source>
</evidence>
<proteinExistence type="predicted"/>
<dbReference type="InterPro" id="IPR056280">
    <property type="entry name" value="AIPP2-like_SPOC"/>
</dbReference>
<name>A0A2U1PW30_ARTAN</name>
<dbReference type="InterPro" id="IPR013083">
    <property type="entry name" value="Znf_RING/FYVE/PHD"/>
</dbReference>
<dbReference type="InterPro" id="IPR049914">
    <property type="entry name" value="PHD1-3/5-6"/>
</dbReference>
<dbReference type="OrthoDB" id="651601at2759"/>
<evidence type="ECO:0000256" key="6">
    <source>
        <dbReference type="SAM" id="MobiDB-lite"/>
    </source>
</evidence>
<gene>
    <name evidence="8" type="ORF">CTI12_AA060080</name>
</gene>
<dbReference type="GO" id="GO:0008270">
    <property type="term" value="F:zinc ion binding"/>
    <property type="evidence" value="ECO:0007669"/>
    <property type="project" value="UniProtKB-KW"/>
</dbReference>
<feature type="region of interest" description="Disordered" evidence="6">
    <location>
        <begin position="88"/>
        <end position="124"/>
    </location>
</feature>
<dbReference type="PANTHER" id="PTHR33304:SF36">
    <property type="entry name" value="GB|AAF26970.1-RELATED"/>
    <property type="match status" value="1"/>
</dbReference>
<dbReference type="Pfam" id="PF23121">
    <property type="entry name" value="SPOC_AIPP2"/>
    <property type="match status" value="1"/>
</dbReference>
<evidence type="ECO:0000259" key="7">
    <source>
        <dbReference type="Pfam" id="PF23121"/>
    </source>
</evidence>
<reference evidence="8 9" key="1">
    <citation type="journal article" date="2018" name="Mol. Plant">
        <title>The genome of Artemisia annua provides insight into the evolution of Asteraceae family and artemisinin biosynthesis.</title>
        <authorList>
            <person name="Shen Q."/>
            <person name="Zhang L."/>
            <person name="Liao Z."/>
            <person name="Wang S."/>
            <person name="Yan T."/>
            <person name="Shi P."/>
            <person name="Liu M."/>
            <person name="Fu X."/>
            <person name="Pan Q."/>
            <person name="Wang Y."/>
            <person name="Lv Z."/>
            <person name="Lu X."/>
            <person name="Zhang F."/>
            <person name="Jiang W."/>
            <person name="Ma Y."/>
            <person name="Chen M."/>
            <person name="Hao X."/>
            <person name="Li L."/>
            <person name="Tang Y."/>
            <person name="Lv G."/>
            <person name="Zhou Y."/>
            <person name="Sun X."/>
            <person name="Brodelius P.E."/>
            <person name="Rose J.K.C."/>
            <person name="Tang K."/>
        </authorList>
    </citation>
    <scope>NUCLEOTIDE SEQUENCE [LARGE SCALE GENOMIC DNA]</scope>
    <source>
        <strain evidence="9">cv. Huhao1</strain>
        <tissue evidence="8">Leaf</tissue>
    </source>
</reference>
<organism evidence="8 9">
    <name type="scientific">Artemisia annua</name>
    <name type="common">Sweet wormwood</name>
    <dbReference type="NCBI Taxonomy" id="35608"/>
    <lineage>
        <taxon>Eukaryota</taxon>
        <taxon>Viridiplantae</taxon>
        <taxon>Streptophyta</taxon>
        <taxon>Embryophyta</taxon>
        <taxon>Tracheophyta</taxon>
        <taxon>Spermatophyta</taxon>
        <taxon>Magnoliopsida</taxon>
        <taxon>eudicotyledons</taxon>
        <taxon>Gunneridae</taxon>
        <taxon>Pentapetalae</taxon>
        <taxon>asterids</taxon>
        <taxon>campanulids</taxon>
        <taxon>Asterales</taxon>
        <taxon>Asteraceae</taxon>
        <taxon>Asteroideae</taxon>
        <taxon>Anthemideae</taxon>
        <taxon>Artemisiinae</taxon>
        <taxon>Artemisia</taxon>
    </lineage>
</organism>
<protein>
    <submittedName>
        <fullName evidence="8">Zinc finger, RING/FYVE/PHD-type</fullName>
    </submittedName>
</protein>
<evidence type="ECO:0000256" key="1">
    <source>
        <dbReference type="ARBA" id="ARBA00022723"/>
    </source>
</evidence>
<evidence type="ECO:0000313" key="8">
    <source>
        <dbReference type="EMBL" id="PWA89968.1"/>
    </source>
</evidence>
<sequence>MKSKQPYKLFWNCSSGPVFCGQDCVVRVKPCEICGDAGVVEAIITCSRCKSTREHLYCMRVCRTDVPQFWDCDECLGNKLVSTKSTITKQTPEAAKKRVPSFSQKSPRVNEGPNKNALPNRFNFKEKSVDTGRTKYLSCDEVAKLSSGANKLKSSPRKEIRSSHVIPKSMPPPRERTPVKSSQIERGNKSESDLQKLVGKPSTGTKVTFCESPKISKRIETTCILREPKIVKFEVPSPITVETDVAMDVDVAKSSEILAKTGVQSGTTIGGKNDAELGAGSSDGGKPILTSPLAVCETFGPYIPALISYWKGNFTLPNDYGKYNDEFLAHPPSRVHIKVFETTVKMPKSISFELAPNRDVYMELFSGSVPDKDDIGLYFFPSSHSMTIADFLWSKNLLMQSVVNDVELLVFSSKLLKPCLQEFQGKCFLWGVFRCRKNSKPVIEAPFLLEDKSECRDDVPPGFESVADALLILEDKSERCDDVPPGFESVADAPVILQVKDELCGDVPPGFERIWKPKS</sequence>
<dbReference type="GO" id="GO:0140566">
    <property type="term" value="F:histone reader activity"/>
    <property type="evidence" value="ECO:0007669"/>
    <property type="project" value="InterPro"/>
</dbReference>
<evidence type="ECO:0000313" key="9">
    <source>
        <dbReference type="Proteomes" id="UP000245207"/>
    </source>
</evidence>
<keyword evidence="9" id="KW-1185">Reference proteome</keyword>
<feature type="region of interest" description="Disordered" evidence="6">
    <location>
        <begin position="148"/>
        <end position="200"/>
    </location>
</feature>
<keyword evidence="5" id="KW-0804">Transcription</keyword>
<dbReference type="Gene3D" id="3.30.40.10">
    <property type="entry name" value="Zinc/RING finger domain, C3HC4 (zinc finger)"/>
    <property type="match status" value="1"/>
</dbReference>
<accession>A0A2U1PW30</accession>
<keyword evidence="1" id="KW-0479">Metal-binding</keyword>
<dbReference type="AlphaFoldDB" id="A0A2U1PW30"/>
<comment type="caution">
    <text evidence="8">The sequence shown here is derived from an EMBL/GenBank/DDBJ whole genome shotgun (WGS) entry which is preliminary data.</text>
</comment>
<keyword evidence="2" id="KW-0863">Zinc-finger</keyword>
<dbReference type="GO" id="GO:0034244">
    <property type="term" value="P:negative regulation of transcription elongation by RNA polymerase II"/>
    <property type="evidence" value="ECO:0007669"/>
    <property type="project" value="InterPro"/>
</dbReference>
<keyword evidence="3" id="KW-0862">Zinc</keyword>
<dbReference type="Proteomes" id="UP000245207">
    <property type="component" value="Unassembled WGS sequence"/>
</dbReference>
<dbReference type="EMBL" id="PKPP01000667">
    <property type="protein sequence ID" value="PWA89968.1"/>
    <property type="molecule type" value="Genomic_DNA"/>
</dbReference>
<evidence type="ECO:0000256" key="5">
    <source>
        <dbReference type="ARBA" id="ARBA00023163"/>
    </source>
</evidence>
<feature type="domain" description="AIPP2-like SPOC-like" evidence="7">
    <location>
        <begin position="310"/>
        <end position="433"/>
    </location>
</feature>
<keyword evidence="4" id="KW-0805">Transcription regulation</keyword>
<dbReference type="PANTHER" id="PTHR33304">
    <property type="match status" value="1"/>
</dbReference>
<dbReference type="STRING" id="35608.A0A2U1PW30"/>
<evidence type="ECO:0000256" key="3">
    <source>
        <dbReference type="ARBA" id="ARBA00022833"/>
    </source>
</evidence>